<keyword evidence="4" id="KW-1185">Reference proteome</keyword>
<evidence type="ECO:0000313" key="4">
    <source>
        <dbReference type="Proteomes" id="UP000829685"/>
    </source>
</evidence>
<protein>
    <submittedName>
        <fullName evidence="3">Uncharacterized protein</fullName>
    </submittedName>
</protein>
<dbReference type="Proteomes" id="UP000829685">
    <property type="component" value="Unassembled WGS sequence"/>
</dbReference>
<organism evidence="3 4">
    <name type="scientific">Neoarthrinium moseri</name>
    <dbReference type="NCBI Taxonomy" id="1658444"/>
    <lineage>
        <taxon>Eukaryota</taxon>
        <taxon>Fungi</taxon>
        <taxon>Dikarya</taxon>
        <taxon>Ascomycota</taxon>
        <taxon>Pezizomycotina</taxon>
        <taxon>Sordariomycetes</taxon>
        <taxon>Xylariomycetidae</taxon>
        <taxon>Amphisphaeriales</taxon>
        <taxon>Apiosporaceae</taxon>
        <taxon>Neoarthrinium</taxon>
    </lineage>
</organism>
<gene>
    <name evidence="3" type="ORF">JX265_004224</name>
</gene>
<feature type="transmembrane region" description="Helical" evidence="2">
    <location>
        <begin position="1008"/>
        <end position="1032"/>
    </location>
</feature>
<dbReference type="AlphaFoldDB" id="A0A9P9WQN1"/>
<feature type="region of interest" description="Disordered" evidence="1">
    <location>
        <begin position="638"/>
        <end position="657"/>
    </location>
</feature>
<feature type="compositionally biased region" description="Pro residues" evidence="1">
    <location>
        <begin position="69"/>
        <end position="79"/>
    </location>
</feature>
<proteinExistence type="predicted"/>
<keyword evidence="2" id="KW-0812">Transmembrane</keyword>
<sequence length="1039" mass="116002">MNTDRRRRLEVVAGHTTEPHLNLGGAQKKSVTAQSSRRILVADRLGKMTSKQAREEGDLFPFVVERPRTPSPDLPPPIPKRSITPRGPLFPNLDEAHRKITSRLAPNNPFRNASDGSQANVEIPLHEISSATSPDGLDTLAAHGTLRRYASDFVSPHPSRNMAGRSLTDRRSIVKHLAKQNPVKVAGLIEEGNKQCRDEDTDLPPVDTSKSTVERIVEQYATTEGDRRSSSLGSSELAYTFEPPDRQQGAATRVGFCGEENRVPSKHQKKPQRDTSLPPQLRVSETDAEAANVGSVAEALLEAPRFVWAGDLDADRCRLSTTAQLSPSPRVSSRASTQASDADWLKDLDTCGDKQGSSRHSHSLVPQPLRIPSNREHHRANQLRQNPFLTDVESSITGDISTDSNDDPFKYDNEHYRRIRRLGKEREVSRALRRLSRFNPPPEGIDPTVDEATVRAGPNNEARSQSEIHRSTVDHGQLGGNFFDPVAFRALHGDAEIGSGIKIVISKSPEPKVEDETNDAQDSTTFGLMVERDNGNTNTLSRDHATEGDWVTEATSDAGLDTVPHNGPFAQGIKATGSSLADYSDDGYMTHFPGAFGSRDHILQHPSAESLANSYEMHSLKGRDQKVLLPRPNASRFNGFGQNTSRFHSNYRKPTESQEGLFNPFVRRDYKRADASSYFTYKPDKNTRSKYEFRDSTSTYAGVVDSNQAVCGTREVIESSSMASINTTELLNEGGVSCTGGGDYVPHKDNETHQHKHTRRHSRRPTRLVFPRMSQHNRPAMDDYDDKPTPMTPIIYQDGPVSAGSKFSFRLLDLAEAQVLQKQRRESGETDETEDSTVRYNRARSESGTQPSLTPLPPRPSAAYLRDGHVRKGSGLSSTFTPPPWRAFQGDDTPRSTSKYYLLGRRQKRTHSEPRGRLLPLDKRLRPMVFSRTRGSTMHPDPEATRHTEDDFISYQARTRRRLFFYVMLSLCILPFFALLVINGNFDSSLVWFTHGEVSRLTRKQRKIIKTVFVIECVIYASLVAAIIAYYVTASKVHH</sequence>
<comment type="caution">
    <text evidence="3">The sequence shown here is derived from an EMBL/GenBank/DDBJ whole genome shotgun (WGS) entry which is preliminary data.</text>
</comment>
<feature type="region of interest" description="Disordered" evidence="1">
    <location>
        <begin position="821"/>
        <end position="893"/>
    </location>
</feature>
<feature type="region of interest" description="Disordered" evidence="1">
    <location>
        <begin position="261"/>
        <end position="289"/>
    </location>
</feature>
<feature type="transmembrane region" description="Helical" evidence="2">
    <location>
        <begin position="963"/>
        <end position="982"/>
    </location>
</feature>
<reference evidence="3" key="1">
    <citation type="submission" date="2021-03" db="EMBL/GenBank/DDBJ databases">
        <title>Revisited historic fungal species revealed as producer of novel bioactive compounds through whole genome sequencing and comparative genomics.</title>
        <authorList>
            <person name="Vignolle G.A."/>
            <person name="Hochenegger N."/>
            <person name="Mach R.L."/>
            <person name="Mach-Aigner A.R."/>
            <person name="Javad Rahimi M."/>
            <person name="Salim K.A."/>
            <person name="Chan C.M."/>
            <person name="Lim L.B.L."/>
            <person name="Cai F."/>
            <person name="Druzhinina I.S."/>
            <person name="U'Ren J.M."/>
            <person name="Derntl C."/>
        </authorList>
    </citation>
    <scope>NUCLEOTIDE SEQUENCE</scope>
    <source>
        <strain evidence="3">TUCIM 5799</strain>
    </source>
</reference>
<feature type="region of interest" description="Disordered" evidence="1">
    <location>
        <begin position="64"/>
        <end position="89"/>
    </location>
</feature>
<evidence type="ECO:0000256" key="1">
    <source>
        <dbReference type="SAM" id="MobiDB-lite"/>
    </source>
</evidence>
<keyword evidence="2" id="KW-1133">Transmembrane helix</keyword>
<evidence type="ECO:0000313" key="3">
    <source>
        <dbReference type="EMBL" id="KAI1875166.1"/>
    </source>
</evidence>
<accession>A0A9P9WQN1</accession>
<feature type="region of interest" description="Disordered" evidence="1">
    <location>
        <begin position="347"/>
        <end position="378"/>
    </location>
</feature>
<keyword evidence="2" id="KW-0472">Membrane</keyword>
<name>A0A9P9WQN1_9PEZI</name>
<evidence type="ECO:0000256" key="2">
    <source>
        <dbReference type="SAM" id="Phobius"/>
    </source>
</evidence>
<dbReference type="EMBL" id="JAFIMR010000008">
    <property type="protein sequence ID" value="KAI1875166.1"/>
    <property type="molecule type" value="Genomic_DNA"/>
</dbReference>